<accession>Q6IJZ7</accession>
<dbReference type="EMBL" id="BK002569">
    <property type="protein sequence ID" value="DAA04075.1"/>
    <property type="molecule type" value="Genomic_DNA"/>
</dbReference>
<gene>
    <name evidence="1" type="ORF">HDC13912</name>
</gene>
<organism evidence="1">
    <name type="scientific">Drosophila melanogaster</name>
    <name type="common">Fruit fly</name>
    <dbReference type="NCBI Taxonomy" id="7227"/>
    <lineage>
        <taxon>Eukaryota</taxon>
        <taxon>Metazoa</taxon>
        <taxon>Ecdysozoa</taxon>
        <taxon>Arthropoda</taxon>
        <taxon>Hexapoda</taxon>
        <taxon>Insecta</taxon>
        <taxon>Pterygota</taxon>
        <taxon>Neoptera</taxon>
        <taxon>Endopterygota</taxon>
        <taxon>Diptera</taxon>
        <taxon>Brachycera</taxon>
        <taxon>Muscomorpha</taxon>
        <taxon>Ephydroidea</taxon>
        <taxon>Drosophilidae</taxon>
        <taxon>Drosophila</taxon>
        <taxon>Sophophora</taxon>
    </lineage>
</organism>
<proteinExistence type="predicted"/>
<protein>
    <submittedName>
        <fullName evidence="1">HDC13912</fullName>
    </submittedName>
</protein>
<evidence type="ECO:0000313" key="1">
    <source>
        <dbReference type="EMBL" id="DAA04075.1"/>
    </source>
</evidence>
<sequence>MCTEVACRTCSVSLRNARSFNMWFVSLLAMRGRVFDSVGGDDDDGGCALGMTCKLRWCSNNRLNCGRPSPSHFVTRPGIVKRHLLAHIRTIC</sequence>
<dbReference type="AlphaFoldDB" id="Q6IJZ7"/>
<reference evidence="1" key="1">
    <citation type="journal article" date="2003" name="Genome Biol.">
        <title>An integrated gene annotation and transcriptional profiling approach towards the full gene content of the Drosophila genome.</title>
        <authorList>
            <person name="Hild M."/>
            <person name="Beckmann B."/>
            <person name="Haas S.A."/>
            <person name="Koch B."/>
            <person name="Solovyev V."/>
            <person name="Busold C."/>
            <person name="Fellenberg K."/>
            <person name="Boutros M."/>
            <person name="Vingron M."/>
            <person name="Sauer F."/>
            <person name="Hoheisel J.D."/>
            <person name="Paro R."/>
        </authorList>
    </citation>
    <scope>NUCLEOTIDE SEQUENCE</scope>
</reference>
<name>Q6IJZ7_DROME</name>